<evidence type="ECO:0000313" key="1">
    <source>
        <dbReference type="EMBL" id="MBA0618603.1"/>
    </source>
</evidence>
<dbReference type="PANTHER" id="PTHR31973:SF187">
    <property type="entry name" value="MUTATOR TRANSPOSASE MUDRA PROTEIN"/>
    <property type="match status" value="1"/>
</dbReference>
<evidence type="ECO:0000313" key="2">
    <source>
        <dbReference type="Proteomes" id="UP000593561"/>
    </source>
</evidence>
<organism evidence="1 2">
    <name type="scientific">Gossypium davidsonii</name>
    <name type="common">Davidson's cotton</name>
    <name type="synonym">Gossypium klotzschianum subsp. davidsonii</name>
    <dbReference type="NCBI Taxonomy" id="34287"/>
    <lineage>
        <taxon>Eukaryota</taxon>
        <taxon>Viridiplantae</taxon>
        <taxon>Streptophyta</taxon>
        <taxon>Embryophyta</taxon>
        <taxon>Tracheophyta</taxon>
        <taxon>Spermatophyta</taxon>
        <taxon>Magnoliopsida</taxon>
        <taxon>eudicotyledons</taxon>
        <taxon>Gunneridae</taxon>
        <taxon>Pentapetalae</taxon>
        <taxon>rosids</taxon>
        <taxon>malvids</taxon>
        <taxon>Malvales</taxon>
        <taxon>Malvaceae</taxon>
        <taxon>Malvoideae</taxon>
        <taxon>Gossypium</taxon>
    </lineage>
</organism>
<gene>
    <name evidence="1" type="ORF">Godav_027922</name>
</gene>
<protein>
    <recommendedName>
        <fullName evidence="3">MULE transposase domain-containing protein</fullName>
    </recommendedName>
</protein>
<name>A0A7J8RYB8_GOSDV</name>
<dbReference type="PANTHER" id="PTHR31973">
    <property type="entry name" value="POLYPROTEIN, PUTATIVE-RELATED"/>
    <property type="match status" value="1"/>
</dbReference>
<dbReference type="Proteomes" id="UP000593561">
    <property type="component" value="Unassembled WGS sequence"/>
</dbReference>
<evidence type="ECO:0008006" key="3">
    <source>
        <dbReference type="Google" id="ProtNLM"/>
    </source>
</evidence>
<dbReference type="AlphaFoldDB" id="A0A7J8RYB8"/>
<keyword evidence="2" id="KW-1185">Reference proteome</keyword>
<proteinExistence type="predicted"/>
<feature type="non-terminal residue" evidence="1">
    <location>
        <position position="146"/>
    </location>
</feature>
<reference evidence="1 2" key="1">
    <citation type="journal article" date="2019" name="Genome Biol. Evol.">
        <title>Insights into the evolution of the New World diploid cottons (Gossypium, subgenus Houzingenia) based on genome sequencing.</title>
        <authorList>
            <person name="Grover C.E."/>
            <person name="Arick M.A. 2nd"/>
            <person name="Thrash A."/>
            <person name="Conover J.L."/>
            <person name="Sanders W.S."/>
            <person name="Peterson D.G."/>
            <person name="Frelichowski J.E."/>
            <person name="Scheffler J.A."/>
            <person name="Scheffler B.E."/>
            <person name="Wendel J.F."/>
        </authorList>
    </citation>
    <scope>NUCLEOTIDE SEQUENCE [LARGE SCALE GENOMIC DNA]</scope>
    <source>
        <strain evidence="1">27</strain>
        <tissue evidence="1">Leaf</tissue>
    </source>
</reference>
<dbReference type="EMBL" id="JABFAC010000007">
    <property type="protein sequence ID" value="MBA0618603.1"/>
    <property type="molecule type" value="Genomic_DNA"/>
</dbReference>
<accession>A0A7J8RYB8</accession>
<sequence length="146" mass="17141">RFTLESLPHFKRLYVCFGALKRRWKEGCRPILDLDGCFLKGPFKGLLLAVVGKDGNNQMYPVAWAKDLEIAINDILPRVEHRNYARHVLSNWFGRKKANTFEFAFWKVMKSTTEREWKQNKEDLYKLDEGVAKDLFSKISKAWTKA</sequence>
<comment type="caution">
    <text evidence="1">The sequence shown here is derived from an EMBL/GenBank/DDBJ whole genome shotgun (WGS) entry which is preliminary data.</text>
</comment>
<feature type="non-terminal residue" evidence="1">
    <location>
        <position position="1"/>
    </location>
</feature>